<dbReference type="AlphaFoldDB" id="A0A4V6ANA3"/>
<feature type="region of interest" description="Disordered" evidence="1">
    <location>
        <begin position="201"/>
        <end position="239"/>
    </location>
</feature>
<evidence type="ECO:0000313" key="3">
    <source>
        <dbReference type="Proteomes" id="UP000298787"/>
    </source>
</evidence>
<name>A0A4V6ANA3_COLLU</name>
<protein>
    <submittedName>
        <fullName evidence="2">Uncharacterized protein</fullName>
    </submittedName>
</protein>
<accession>A0A4V6ANA3</accession>
<reference evidence="2 3" key="1">
    <citation type="submission" date="2019-01" db="EMBL/GenBank/DDBJ databases">
        <title>Genome Assembly of Collichthys lucidus.</title>
        <authorList>
            <person name="Cai M."/>
            <person name="Xiao S."/>
        </authorList>
    </citation>
    <scope>NUCLEOTIDE SEQUENCE [LARGE SCALE GENOMIC DNA]</scope>
    <source>
        <strain evidence="2">JT15FE1705JMU</strain>
        <tissue evidence="2">Muscle</tissue>
    </source>
</reference>
<evidence type="ECO:0000256" key="1">
    <source>
        <dbReference type="SAM" id="MobiDB-lite"/>
    </source>
</evidence>
<dbReference type="EMBL" id="CM014083">
    <property type="protein sequence ID" value="TKS71942.1"/>
    <property type="molecule type" value="Genomic_DNA"/>
</dbReference>
<keyword evidence="3" id="KW-1185">Reference proteome</keyword>
<sequence>MDDKGVPGASNERKKGVNEKTKMGLFLALPQTLMNIHARYDYTRSNPGCEWDDKKPPQAPRPFLHHRNKQIITESQTHPHKYECSNSGDHAALPCQCGMEEGLQYWWRLSGQHLYQNTAVKDKIKKDEQRKGQGKGKEIDSEERRKLEKSTGRDDNIDIEFMRISTVPLMSTFFAELDQHSPRMMELFRKKEESVIMVPSSEQSELPSLDSSDSQETVILSESPSAKRQRLDTEAKNHHLKEHLVKMGFEDRLPD</sequence>
<dbReference type="Proteomes" id="UP000298787">
    <property type="component" value="Chromosome 6"/>
</dbReference>
<gene>
    <name evidence="2" type="ORF">D9C73_006015</name>
</gene>
<feature type="compositionally biased region" description="Polar residues" evidence="1">
    <location>
        <begin position="201"/>
        <end position="226"/>
    </location>
</feature>
<proteinExistence type="predicted"/>
<feature type="compositionally biased region" description="Basic and acidic residues" evidence="1">
    <location>
        <begin position="229"/>
        <end position="239"/>
    </location>
</feature>
<feature type="region of interest" description="Disordered" evidence="1">
    <location>
        <begin position="124"/>
        <end position="151"/>
    </location>
</feature>
<evidence type="ECO:0000313" key="2">
    <source>
        <dbReference type="EMBL" id="TKS71942.1"/>
    </source>
</evidence>
<organism evidence="2 3">
    <name type="scientific">Collichthys lucidus</name>
    <name type="common">Big head croaker</name>
    <name type="synonym">Sciaena lucida</name>
    <dbReference type="NCBI Taxonomy" id="240159"/>
    <lineage>
        <taxon>Eukaryota</taxon>
        <taxon>Metazoa</taxon>
        <taxon>Chordata</taxon>
        <taxon>Craniata</taxon>
        <taxon>Vertebrata</taxon>
        <taxon>Euteleostomi</taxon>
        <taxon>Actinopterygii</taxon>
        <taxon>Neopterygii</taxon>
        <taxon>Teleostei</taxon>
        <taxon>Neoteleostei</taxon>
        <taxon>Acanthomorphata</taxon>
        <taxon>Eupercaria</taxon>
        <taxon>Sciaenidae</taxon>
        <taxon>Collichthys</taxon>
    </lineage>
</organism>